<dbReference type="EMBL" id="CP101751">
    <property type="protein sequence ID" value="UUC46680.1"/>
    <property type="molecule type" value="Genomic_DNA"/>
</dbReference>
<reference evidence="3" key="1">
    <citation type="submission" date="2022-07" db="EMBL/GenBank/DDBJ databases">
        <title>Isolation, identification, and degradation of a PFOSA degrading strain from sewage treatment plant.</title>
        <authorList>
            <person name="Zhang L."/>
            <person name="Huo Y."/>
        </authorList>
    </citation>
    <scope>NUCLEOTIDE SEQUENCE</scope>
    <source>
        <strain evidence="3">C1</strain>
    </source>
</reference>
<accession>A0ABY5IV27</accession>
<dbReference type="RefSeq" id="WP_256552339.1">
    <property type="nucleotide sequence ID" value="NZ_CP101751.1"/>
</dbReference>
<proteinExistence type="predicted"/>
<gene>
    <name evidence="3" type="ORF">NOX80_05640</name>
</gene>
<dbReference type="Pfam" id="PF12969">
    <property type="entry name" value="DUF3857"/>
    <property type="match status" value="1"/>
</dbReference>
<protein>
    <submittedName>
        <fullName evidence="3">DUF3857 domain-containing protein</fullName>
    </submittedName>
</protein>
<dbReference type="Proteomes" id="UP001059844">
    <property type="component" value="Chromosome"/>
</dbReference>
<feature type="signal peptide" evidence="1">
    <location>
        <begin position="1"/>
        <end position="19"/>
    </location>
</feature>
<dbReference type="Gene3D" id="2.60.120.1130">
    <property type="match status" value="1"/>
</dbReference>
<dbReference type="Gene3D" id="2.60.40.3140">
    <property type="match status" value="1"/>
</dbReference>
<feature type="domain" description="DUF3857" evidence="2">
    <location>
        <begin position="70"/>
        <end position="207"/>
    </location>
</feature>
<evidence type="ECO:0000256" key="1">
    <source>
        <dbReference type="SAM" id="SignalP"/>
    </source>
</evidence>
<dbReference type="InterPro" id="IPR024618">
    <property type="entry name" value="DUF3857"/>
</dbReference>
<keyword evidence="4" id="KW-1185">Reference proteome</keyword>
<name>A0ABY5IV27_9FLAO</name>
<organism evidence="3 4">
    <name type="scientific">Flavobacterium cerinum</name>
    <dbReference type="NCBI Taxonomy" id="2502784"/>
    <lineage>
        <taxon>Bacteria</taxon>
        <taxon>Pseudomonadati</taxon>
        <taxon>Bacteroidota</taxon>
        <taxon>Flavobacteriia</taxon>
        <taxon>Flavobacteriales</taxon>
        <taxon>Flavobacteriaceae</taxon>
        <taxon>Flavobacterium</taxon>
    </lineage>
</organism>
<evidence type="ECO:0000259" key="2">
    <source>
        <dbReference type="Pfam" id="PF12969"/>
    </source>
</evidence>
<keyword evidence="1" id="KW-0732">Signal</keyword>
<feature type="chain" id="PRO_5046682666" evidence="1">
    <location>
        <begin position="20"/>
        <end position="640"/>
    </location>
</feature>
<evidence type="ECO:0000313" key="4">
    <source>
        <dbReference type="Proteomes" id="UP001059844"/>
    </source>
</evidence>
<sequence length="640" mass="73506">MKKLMLQLLLLFMVFQVDAQKIKDYAWDEKPTFDKIPDEFKESPAIVLKDNRWVHMRVGGYSYTSFIMKHLAVKINKKDVINQYNKVRAVNGLTRKVRDFHARIIKPDGTINVLSEDKIIETEENKIKSLAFEGVEEGDILEYYYILKEIPITADYEIFQYEVPLLSAEFKLSASQGVRFLYNESDLFSITKDDNSYLFTAKNVPAYKYEKDAKNTALINKVIYEATSSLSSSQWSLFFSMAFKKFNYTQISKGKSKDFLKDLKLNDATKSTDERLTILDNYIKDNFEFRQSGEKSKIKELASGKQKLSSMEMLSLYGLTLQQMKIPFKLVFGVDRFVGNVDPKTFYSVVPHKILFYIPETNKYITPLEDYINYGSVTEYELQDTGGVVYDFSNPDKPVFKSEIHQFPVTDADFTKKNTETVIVLNSDGQNASLEKKVMASGYLGQASRGYVKDLKGNDEKEELEKFVKYIALDGMEVKLNGYDFKAEEFLNNYTNTPFEINLKAETIADFTENAGNYLMVNLGKVIGKQNNLYQETTRKKPIATNYAKKYHHKIMFNIPKGYTVESYKDFILSKELKREGKTICAFNSKAAVVGNQLVVEIEEIYSDINYPVTEYPNYREVINAAADFNKAALVLKPAG</sequence>
<evidence type="ECO:0000313" key="3">
    <source>
        <dbReference type="EMBL" id="UUC46680.1"/>
    </source>
</evidence>